<sequence>MITNTVKKPFSDAAALPCAPIQGASPRLHVATVVLMASGFAQIKGGAVGDVKFGGSGSRAWSPPV</sequence>
<name>A0A4R8BXN1_9ACTN</name>
<reference evidence="1 2" key="1">
    <citation type="submission" date="2019-03" db="EMBL/GenBank/DDBJ databases">
        <title>Genomic Encyclopedia of Type Strains, Phase III (KMG-III): the genomes of soil and plant-associated and newly described type strains.</title>
        <authorList>
            <person name="Whitman W."/>
        </authorList>
    </citation>
    <scope>NUCLEOTIDE SEQUENCE [LARGE SCALE GENOMIC DNA]</scope>
    <source>
        <strain evidence="1 2">VKM Ac-2573</strain>
    </source>
</reference>
<protein>
    <submittedName>
        <fullName evidence="1">Uncharacterized protein</fullName>
    </submittedName>
</protein>
<organism evidence="1 2">
    <name type="scientific">Kribbella pratensis</name>
    <dbReference type="NCBI Taxonomy" id="2512112"/>
    <lineage>
        <taxon>Bacteria</taxon>
        <taxon>Bacillati</taxon>
        <taxon>Actinomycetota</taxon>
        <taxon>Actinomycetes</taxon>
        <taxon>Propionibacteriales</taxon>
        <taxon>Kribbellaceae</taxon>
        <taxon>Kribbella</taxon>
    </lineage>
</organism>
<keyword evidence="2" id="KW-1185">Reference proteome</keyword>
<evidence type="ECO:0000313" key="2">
    <source>
        <dbReference type="Proteomes" id="UP000295146"/>
    </source>
</evidence>
<proteinExistence type="predicted"/>
<dbReference type="EMBL" id="SODP01000003">
    <property type="protein sequence ID" value="TDW66631.1"/>
    <property type="molecule type" value="Genomic_DNA"/>
</dbReference>
<accession>A0A4R8BXN1</accession>
<evidence type="ECO:0000313" key="1">
    <source>
        <dbReference type="EMBL" id="TDW66631.1"/>
    </source>
</evidence>
<comment type="caution">
    <text evidence="1">The sequence shown here is derived from an EMBL/GenBank/DDBJ whole genome shotgun (WGS) entry which is preliminary data.</text>
</comment>
<gene>
    <name evidence="1" type="ORF">EV653_6662</name>
</gene>
<dbReference type="Proteomes" id="UP000295146">
    <property type="component" value="Unassembled WGS sequence"/>
</dbReference>
<dbReference type="OrthoDB" id="3829831at2"/>
<dbReference type="RefSeq" id="WP_134108721.1">
    <property type="nucleotide sequence ID" value="NZ_SODP01000003.1"/>
</dbReference>
<dbReference type="AlphaFoldDB" id="A0A4R8BXN1"/>